<protein>
    <submittedName>
        <fullName evidence="1">Uncharacterized protein</fullName>
    </submittedName>
</protein>
<evidence type="ECO:0000313" key="1">
    <source>
        <dbReference type="EnsemblMetazoa" id="Aqu2.1.00379_001"/>
    </source>
</evidence>
<name>A0A1X7SE93_AMPQE</name>
<dbReference type="OrthoDB" id="5973910at2759"/>
<organism evidence="1">
    <name type="scientific">Amphimedon queenslandica</name>
    <name type="common">Sponge</name>
    <dbReference type="NCBI Taxonomy" id="400682"/>
    <lineage>
        <taxon>Eukaryota</taxon>
        <taxon>Metazoa</taxon>
        <taxon>Porifera</taxon>
        <taxon>Demospongiae</taxon>
        <taxon>Heteroscleromorpha</taxon>
        <taxon>Haplosclerida</taxon>
        <taxon>Niphatidae</taxon>
        <taxon>Amphimedon</taxon>
    </lineage>
</organism>
<proteinExistence type="predicted"/>
<dbReference type="InParanoid" id="A0A1X7SE93"/>
<dbReference type="AlphaFoldDB" id="A0A1X7SE93"/>
<reference evidence="1" key="1">
    <citation type="submission" date="2017-05" db="UniProtKB">
        <authorList>
            <consortium name="EnsemblMetazoa"/>
        </authorList>
    </citation>
    <scope>IDENTIFICATION</scope>
</reference>
<sequence>TLELDTASSSTSKEVPTGILGAAAYAGLFFYNDNENQVTFTAAKDLNALLEYIKKDYPHARRGQNIYFRFQSDDGYIELIFNAPQEKPFTDGWTVMPHLKPCRLHRFDINGFGEANYPLPPSCLISVYASSGAVPSLHYSVPLDGVADPVTLFITRALRTISPST</sequence>
<accession>A0A1X7SE93</accession>
<dbReference type="EnsemblMetazoa" id="Aqu2.1.00379_001">
    <property type="protein sequence ID" value="Aqu2.1.00379_001"/>
    <property type="gene ID" value="Aqu2.1.00379"/>
</dbReference>